<dbReference type="CDD" id="cd01293">
    <property type="entry name" value="Bact_CD"/>
    <property type="match status" value="1"/>
</dbReference>
<evidence type="ECO:0000313" key="2">
    <source>
        <dbReference type="EMBL" id="TDQ82462.1"/>
    </source>
</evidence>
<gene>
    <name evidence="2" type="ORF">A8950_2285</name>
</gene>
<name>A0A4R6WN66_9PROT</name>
<dbReference type="OrthoDB" id="9815027at2"/>
<protein>
    <submittedName>
        <fullName evidence="2">Cytosine deaminase</fullName>
    </submittedName>
</protein>
<sequence>MAEIVYRNLRRIEGDLVDIHCADGRIREIAPAGSPAAANVAVVEAGDQLLLPALVESHVHLDKTLWGEPYRPNTAGPSLKDYIANERRILREVATPVATRAGALLEHCIARGSLYFRSHIDVDPDIGLTHVEAMLDLRQRYRDLVEMQFVAFPQTGLLTQPGTLDLMDRALGLGVEQVGGIDPAGIDNDPIGHLTAIFDLAGRHGAGLDVHLHDRGELGLWQIERIADFTAARGLAGKVVISHAYCLGMFPESRIEKLGRRLADLGISLMTTAPADTSLPPVEFLRGLGVNICCGSDGIRDAWSPFGNGDMLERAFLLAFRFDWAKEAELLAALDCATHAGARALGLNQYGIAPGNPADFVYLPVATLGDALGQRPAARQVVRRGRLVASGGRMLQPLLAAEGSGNAAPR</sequence>
<evidence type="ECO:0000313" key="3">
    <source>
        <dbReference type="Proteomes" id="UP000295783"/>
    </source>
</evidence>
<dbReference type="RefSeq" id="WP_133613737.1">
    <property type="nucleotide sequence ID" value="NZ_SNYW01000008.1"/>
</dbReference>
<dbReference type="GO" id="GO:0016814">
    <property type="term" value="F:hydrolase activity, acting on carbon-nitrogen (but not peptide) bonds, in cyclic amidines"/>
    <property type="evidence" value="ECO:0007669"/>
    <property type="project" value="TreeGrafter"/>
</dbReference>
<dbReference type="Gene3D" id="2.30.40.10">
    <property type="entry name" value="Urease, subunit C, domain 1"/>
    <property type="match status" value="1"/>
</dbReference>
<keyword evidence="3" id="KW-1185">Reference proteome</keyword>
<dbReference type="PANTHER" id="PTHR32027:SF9">
    <property type="entry name" value="BLL3847 PROTEIN"/>
    <property type="match status" value="1"/>
</dbReference>
<dbReference type="AlphaFoldDB" id="A0A4R6WN66"/>
<dbReference type="InterPro" id="IPR013108">
    <property type="entry name" value="Amidohydro_3"/>
</dbReference>
<dbReference type="Pfam" id="PF07969">
    <property type="entry name" value="Amidohydro_3"/>
    <property type="match status" value="1"/>
</dbReference>
<dbReference type="EMBL" id="SNYW01000008">
    <property type="protein sequence ID" value="TDQ82462.1"/>
    <property type="molecule type" value="Genomic_DNA"/>
</dbReference>
<dbReference type="InterPro" id="IPR011059">
    <property type="entry name" value="Metal-dep_hydrolase_composite"/>
</dbReference>
<reference evidence="2 3" key="1">
    <citation type="submission" date="2019-03" db="EMBL/GenBank/DDBJ databases">
        <title>Genomic Encyclopedia of Type Strains, Phase III (KMG-III): the genomes of soil and plant-associated and newly described type strains.</title>
        <authorList>
            <person name="Whitman W."/>
        </authorList>
    </citation>
    <scope>NUCLEOTIDE SEQUENCE [LARGE SCALE GENOMIC DNA]</scope>
    <source>
        <strain evidence="2 3">CGMCC 1.7660</strain>
    </source>
</reference>
<dbReference type="SUPFAM" id="SSF51556">
    <property type="entry name" value="Metallo-dependent hydrolases"/>
    <property type="match status" value="1"/>
</dbReference>
<dbReference type="InterPro" id="IPR052349">
    <property type="entry name" value="Metallo-hydrolase_Enzymes"/>
</dbReference>
<dbReference type="PANTHER" id="PTHR32027">
    <property type="entry name" value="CYTOSINE DEAMINASE"/>
    <property type="match status" value="1"/>
</dbReference>
<accession>A0A4R6WN66</accession>
<dbReference type="Gene3D" id="3.20.20.140">
    <property type="entry name" value="Metal-dependent hydrolases"/>
    <property type="match status" value="1"/>
</dbReference>
<comment type="caution">
    <text evidence="2">The sequence shown here is derived from an EMBL/GenBank/DDBJ whole genome shotgun (WGS) entry which is preliminary data.</text>
</comment>
<dbReference type="Proteomes" id="UP000295783">
    <property type="component" value="Unassembled WGS sequence"/>
</dbReference>
<evidence type="ECO:0000259" key="1">
    <source>
        <dbReference type="Pfam" id="PF07969"/>
    </source>
</evidence>
<dbReference type="InterPro" id="IPR032466">
    <property type="entry name" value="Metal_Hydrolase"/>
</dbReference>
<dbReference type="SUPFAM" id="SSF51338">
    <property type="entry name" value="Composite domain of metallo-dependent hydrolases"/>
    <property type="match status" value="1"/>
</dbReference>
<feature type="domain" description="Amidohydrolase 3" evidence="1">
    <location>
        <begin position="42"/>
        <end position="388"/>
    </location>
</feature>
<organism evidence="2 3">
    <name type="scientific">Dongia mobilis</name>
    <dbReference type="NCBI Taxonomy" id="578943"/>
    <lineage>
        <taxon>Bacteria</taxon>
        <taxon>Pseudomonadati</taxon>
        <taxon>Pseudomonadota</taxon>
        <taxon>Alphaproteobacteria</taxon>
        <taxon>Rhodospirillales</taxon>
        <taxon>Dongiaceae</taxon>
        <taxon>Dongia</taxon>
    </lineage>
</organism>
<dbReference type="NCBIfam" id="NF004636">
    <property type="entry name" value="PRK05985.1"/>
    <property type="match status" value="1"/>
</dbReference>
<proteinExistence type="predicted"/>